<dbReference type="GO" id="GO:0016780">
    <property type="term" value="F:phosphotransferase activity, for other substituted phosphate groups"/>
    <property type="evidence" value="ECO:0007669"/>
    <property type="project" value="InterPro"/>
</dbReference>
<name>A0A239NIC2_9ACTN</name>
<keyword evidence="3" id="KW-0812">Transmembrane</keyword>
<feature type="transmembrane region" description="Helical" evidence="3">
    <location>
        <begin position="50"/>
        <end position="67"/>
    </location>
</feature>
<dbReference type="GO" id="GO:0008654">
    <property type="term" value="P:phospholipid biosynthetic process"/>
    <property type="evidence" value="ECO:0007669"/>
    <property type="project" value="InterPro"/>
</dbReference>
<dbReference type="Pfam" id="PF01066">
    <property type="entry name" value="CDP-OH_P_transf"/>
    <property type="match status" value="1"/>
</dbReference>
<gene>
    <name evidence="4" type="ORF">SAMN05421812_10937</name>
</gene>
<evidence type="ECO:0000313" key="5">
    <source>
        <dbReference type="Proteomes" id="UP000198362"/>
    </source>
</evidence>
<dbReference type="EMBL" id="FZPH01000009">
    <property type="protein sequence ID" value="SNT54312.1"/>
    <property type="molecule type" value="Genomic_DNA"/>
</dbReference>
<feature type="transmembrane region" description="Helical" evidence="3">
    <location>
        <begin position="136"/>
        <end position="154"/>
    </location>
</feature>
<reference evidence="4 5" key="1">
    <citation type="submission" date="2017-06" db="EMBL/GenBank/DDBJ databases">
        <authorList>
            <person name="Kim H.J."/>
            <person name="Triplett B.A."/>
        </authorList>
    </citation>
    <scope>NUCLEOTIDE SEQUENCE [LARGE SCALE GENOMIC DNA]</scope>
    <source>
        <strain evidence="4 5">CGMCC 4.5593</strain>
    </source>
</reference>
<dbReference type="InterPro" id="IPR000462">
    <property type="entry name" value="CDP-OH_P_trans"/>
</dbReference>
<dbReference type="OrthoDB" id="269185at2"/>
<feature type="transmembrane region" description="Helical" evidence="3">
    <location>
        <begin position="223"/>
        <end position="241"/>
    </location>
</feature>
<dbReference type="PROSITE" id="PS00379">
    <property type="entry name" value="CDP_ALCOHOL_P_TRANSF"/>
    <property type="match status" value="1"/>
</dbReference>
<comment type="similarity">
    <text evidence="2">Belongs to the CDP-alcohol phosphatidyltransferase class-I family.</text>
</comment>
<dbReference type="InterPro" id="IPR048254">
    <property type="entry name" value="CDP_ALCOHOL_P_TRANSF_CS"/>
</dbReference>
<dbReference type="InterPro" id="IPR043130">
    <property type="entry name" value="CDP-OH_PTrfase_TM_dom"/>
</dbReference>
<keyword evidence="1 2" id="KW-0808">Transferase</keyword>
<dbReference type="Proteomes" id="UP000198362">
    <property type="component" value="Unassembled WGS sequence"/>
</dbReference>
<dbReference type="AlphaFoldDB" id="A0A239NIC2"/>
<keyword evidence="3" id="KW-1133">Transmembrane helix</keyword>
<evidence type="ECO:0000313" key="4">
    <source>
        <dbReference type="EMBL" id="SNT54312.1"/>
    </source>
</evidence>
<sequence>MERIALAEVRERTYKKRDSWWTVLLVDPLASRLTRWIAPYRWFTPNRITLLGFLVGLTAAAFFALGGVRENNWWLVAGALAYHVSFVIDCIDGKIARLNGTGSVFGAWLDYVFDRLRIVACTIGLMGGQYAATKSIVYLVLGGVVVFLDMFRYLNALENAKVNRELKTQLVEAGLAAKHLPTGPEAETDGNPDRVSMLAMVDSSTVGLGLFHRMRVALRRSRIRPHLVGGIEFQMAVFIIAPLVGAIVPVTVVAGALMVLFELALIYMLYQGTTAVARQLAAAGNGAIPAQRTPEAEPVAARS</sequence>
<evidence type="ECO:0000256" key="1">
    <source>
        <dbReference type="ARBA" id="ARBA00022679"/>
    </source>
</evidence>
<dbReference type="Gene3D" id="1.20.120.1760">
    <property type="match status" value="1"/>
</dbReference>
<feature type="transmembrane region" description="Helical" evidence="3">
    <location>
        <begin position="247"/>
        <end position="270"/>
    </location>
</feature>
<organism evidence="4 5">
    <name type="scientific">Asanoa hainanensis</name>
    <dbReference type="NCBI Taxonomy" id="560556"/>
    <lineage>
        <taxon>Bacteria</taxon>
        <taxon>Bacillati</taxon>
        <taxon>Actinomycetota</taxon>
        <taxon>Actinomycetes</taxon>
        <taxon>Micromonosporales</taxon>
        <taxon>Micromonosporaceae</taxon>
        <taxon>Asanoa</taxon>
    </lineage>
</organism>
<keyword evidence="5" id="KW-1185">Reference proteome</keyword>
<accession>A0A239NIC2</accession>
<protein>
    <submittedName>
        <fullName evidence="4">CDP-alcohol phosphatidyltransferase</fullName>
    </submittedName>
</protein>
<proteinExistence type="inferred from homology"/>
<evidence type="ECO:0000256" key="3">
    <source>
        <dbReference type="SAM" id="Phobius"/>
    </source>
</evidence>
<evidence type="ECO:0000256" key="2">
    <source>
        <dbReference type="RuleBase" id="RU003750"/>
    </source>
</evidence>
<dbReference type="GO" id="GO:0016020">
    <property type="term" value="C:membrane"/>
    <property type="evidence" value="ECO:0007669"/>
    <property type="project" value="InterPro"/>
</dbReference>
<dbReference type="RefSeq" id="WP_089251748.1">
    <property type="nucleotide sequence ID" value="NZ_FZPH01000009.1"/>
</dbReference>
<keyword evidence="3" id="KW-0472">Membrane</keyword>